<comment type="caution">
    <text evidence="1">The sequence shown here is derived from an EMBL/GenBank/DDBJ whole genome shotgun (WGS) entry which is preliminary data.</text>
</comment>
<evidence type="ECO:0000313" key="2">
    <source>
        <dbReference type="Proteomes" id="UP000824112"/>
    </source>
</evidence>
<dbReference type="AlphaFoldDB" id="A0A9D1M977"/>
<sequence>MLGLIAGGVGAVGGILGSIFGSRSARRNRNRALNVLSEEEDRLDNLFNQEYYQNYLNRSDVQNMLSTLRTYNNQQSSMLKNNAVVSGSTPEAIAAQQKQLADVYGQSVSGIAANADNWKSGILQSYNAGKSQLAGMRYNTYMSAAQQGNAQQMYGQNLFQRGLENIADYNFLSNSKTGR</sequence>
<dbReference type="EMBL" id="DVNA01000234">
    <property type="protein sequence ID" value="HIU56155.1"/>
    <property type="molecule type" value="Genomic_DNA"/>
</dbReference>
<reference evidence="1" key="1">
    <citation type="submission" date="2020-10" db="EMBL/GenBank/DDBJ databases">
        <authorList>
            <person name="Gilroy R."/>
        </authorList>
    </citation>
    <scope>NUCLEOTIDE SEQUENCE</scope>
    <source>
        <strain evidence="1">CHK158-818</strain>
    </source>
</reference>
<protein>
    <submittedName>
        <fullName evidence="1">Uncharacterized protein</fullName>
    </submittedName>
</protein>
<name>A0A9D1M977_9BACT</name>
<dbReference type="Proteomes" id="UP000824112">
    <property type="component" value="Unassembled WGS sequence"/>
</dbReference>
<proteinExistence type="predicted"/>
<reference evidence="1" key="2">
    <citation type="journal article" date="2021" name="PeerJ">
        <title>Extensive microbial diversity within the chicken gut microbiome revealed by metagenomics and culture.</title>
        <authorList>
            <person name="Gilroy R."/>
            <person name="Ravi A."/>
            <person name="Getino M."/>
            <person name="Pursley I."/>
            <person name="Horton D.L."/>
            <person name="Alikhan N.F."/>
            <person name="Baker D."/>
            <person name="Gharbi K."/>
            <person name="Hall N."/>
            <person name="Watson M."/>
            <person name="Adriaenssens E.M."/>
            <person name="Foster-Nyarko E."/>
            <person name="Jarju S."/>
            <person name="Secka A."/>
            <person name="Antonio M."/>
            <person name="Oren A."/>
            <person name="Chaudhuri R.R."/>
            <person name="La Ragione R."/>
            <person name="Hildebrand F."/>
            <person name="Pallen M.J."/>
        </authorList>
    </citation>
    <scope>NUCLEOTIDE SEQUENCE</scope>
    <source>
        <strain evidence="1">CHK158-818</strain>
    </source>
</reference>
<accession>A0A9D1M977</accession>
<gene>
    <name evidence="1" type="ORF">IAB03_10175</name>
</gene>
<evidence type="ECO:0000313" key="1">
    <source>
        <dbReference type="EMBL" id="HIU56155.1"/>
    </source>
</evidence>
<organism evidence="1 2">
    <name type="scientific">Candidatus Gallibacteroides avistercoris</name>
    <dbReference type="NCBI Taxonomy" id="2840833"/>
    <lineage>
        <taxon>Bacteria</taxon>
        <taxon>Pseudomonadati</taxon>
        <taxon>Bacteroidota</taxon>
        <taxon>Bacteroidia</taxon>
        <taxon>Bacteroidales</taxon>
        <taxon>Bacteroidaceae</taxon>
        <taxon>Bacteroidaceae incertae sedis</taxon>
        <taxon>Candidatus Gallibacteroides</taxon>
    </lineage>
</organism>